<reference evidence="1 2" key="1">
    <citation type="submission" date="2018-03" db="EMBL/GenBank/DDBJ databases">
        <title>Bioinformatic expansion and discovery of thiopeptide antibiotics.</title>
        <authorList>
            <person name="Schwalen C.J."/>
            <person name="Hudson G.A."/>
            <person name="Mitchell D.A."/>
        </authorList>
    </citation>
    <scope>NUCLEOTIDE SEQUENCE [LARGE SCALE GENOMIC DNA]</scope>
    <source>
        <strain evidence="1 2">ATCC 21389</strain>
    </source>
</reference>
<dbReference type="EMBL" id="PYBW01000132">
    <property type="protein sequence ID" value="PYC69058.1"/>
    <property type="molecule type" value="Genomic_DNA"/>
</dbReference>
<dbReference type="RefSeq" id="WP_110672818.1">
    <property type="nucleotide sequence ID" value="NZ_PYBW01000132.1"/>
</dbReference>
<dbReference type="AlphaFoldDB" id="A0A2V4N1N7"/>
<dbReference type="OrthoDB" id="3872145at2"/>
<organism evidence="1 2">
    <name type="scientific">Streptomyces tateyamensis</name>
    <dbReference type="NCBI Taxonomy" id="565073"/>
    <lineage>
        <taxon>Bacteria</taxon>
        <taxon>Bacillati</taxon>
        <taxon>Actinomycetota</taxon>
        <taxon>Actinomycetes</taxon>
        <taxon>Kitasatosporales</taxon>
        <taxon>Streptomycetaceae</taxon>
        <taxon>Streptomyces</taxon>
    </lineage>
</organism>
<evidence type="ECO:0000313" key="2">
    <source>
        <dbReference type="Proteomes" id="UP000248039"/>
    </source>
</evidence>
<evidence type="ECO:0000313" key="1">
    <source>
        <dbReference type="EMBL" id="PYC69058.1"/>
    </source>
</evidence>
<dbReference type="Proteomes" id="UP000248039">
    <property type="component" value="Unassembled WGS sequence"/>
</dbReference>
<accession>A0A2V4N1N7</accession>
<sequence>MLRSEWLLALDEDAVGLAAVGLVRLAGAAYGGGAAGARAFAESWLVLGGPQATGLRVRPLPVLRALAHWTAELLLEVHYGDSPEVLERLGRRCTEAGEEARCAGAPHPAEPVALALVWHAVQARSAEDGGEHHRRIHERCEAYLRDQHRHQDTLALALAGAQLAADTLLELGTWDVALAERAARSMPVAVPAPRWVPACPHLSAD</sequence>
<gene>
    <name evidence="1" type="ORF">C7C46_28515</name>
</gene>
<protein>
    <submittedName>
        <fullName evidence="1">Uncharacterized protein</fullName>
    </submittedName>
</protein>
<keyword evidence="2" id="KW-1185">Reference proteome</keyword>
<name>A0A2V4N1N7_9ACTN</name>
<comment type="caution">
    <text evidence="1">The sequence shown here is derived from an EMBL/GenBank/DDBJ whole genome shotgun (WGS) entry which is preliminary data.</text>
</comment>
<proteinExistence type="predicted"/>